<accession>A0A4P9WF29</accession>
<proteinExistence type="predicted"/>
<reference evidence="3" key="1">
    <citation type="journal article" date="2018" name="Nat. Microbiol.">
        <title>Leveraging single-cell genomics to expand the fungal tree of life.</title>
        <authorList>
            <person name="Ahrendt S.R."/>
            <person name="Quandt C.A."/>
            <person name="Ciobanu D."/>
            <person name="Clum A."/>
            <person name="Salamov A."/>
            <person name="Andreopoulos B."/>
            <person name="Cheng J.F."/>
            <person name="Woyke T."/>
            <person name="Pelin A."/>
            <person name="Henrissat B."/>
            <person name="Reynolds N.K."/>
            <person name="Benny G.L."/>
            <person name="Smith M.E."/>
            <person name="James T.Y."/>
            <person name="Grigoriev I.V."/>
        </authorList>
    </citation>
    <scope>NUCLEOTIDE SEQUENCE [LARGE SCALE GENOMIC DNA]</scope>
</reference>
<dbReference type="EMBL" id="KZ995607">
    <property type="protein sequence ID" value="RKO90333.1"/>
    <property type="molecule type" value="Genomic_DNA"/>
</dbReference>
<sequence length="241" mass="24935">MQVIPLAVFVAYGAASFSSSSPGSASSINVGLPRAICARGIPMYWAISKPRVTMDIDPINPSPFSSQRPNLEALPIVGIPQTSCADCATDTSLLPAAPVVTVPLGRSVPAPALGALSSGTSTPPGKWCRSASLSSSPAARVAAPSFNLKSTPSHGFVIFTPHAVRPDTAECVWSFTTCSAPGSSPLTSKRRFTATAIPFNCAYAPPSTRYPCTAKRPVSPTTALRETKANSSSTAVFPHTT</sequence>
<organism evidence="2 3">
    <name type="scientific">Blyttiomyces helicus</name>
    <dbReference type="NCBI Taxonomy" id="388810"/>
    <lineage>
        <taxon>Eukaryota</taxon>
        <taxon>Fungi</taxon>
        <taxon>Fungi incertae sedis</taxon>
        <taxon>Chytridiomycota</taxon>
        <taxon>Chytridiomycota incertae sedis</taxon>
        <taxon>Chytridiomycetes</taxon>
        <taxon>Chytridiomycetes incertae sedis</taxon>
        <taxon>Blyttiomyces</taxon>
    </lineage>
</organism>
<evidence type="ECO:0000256" key="1">
    <source>
        <dbReference type="SAM" id="MobiDB-lite"/>
    </source>
</evidence>
<keyword evidence="3" id="KW-1185">Reference proteome</keyword>
<feature type="region of interest" description="Disordered" evidence="1">
    <location>
        <begin position="215"/>
        <end position="241"/>
    </location>
</feature>
<protein>
    <submittedName>
        <fullName evidence="2">Uncharacterized protein</fullName>
    </submittedName>
</protein>
<feature type="compositionally biased region" description="Polar residues" evidence="1">
    <location>
        <begin position="219"/>
        <end position="241"/>
    </location>
</feature>
<evidence type="ECO:0000313" key="3">
    <source>
        <dbReference type="Proteomes" id="UP000269721"/>
    </source>
</evidence>
<dbReference type="AlphaFoldDB" id="A0A4P9WF29"/>
<dbReference type="Proteomes" id="UP000269721">
    <property type="component" value="Unassembled WGS sequence"/>
</dbReference>
<gene>
    <name evidence="2" type="ORF">BDK51DRAFT_41876</name>
</gene>
<evidence type="ECO:0000313" key="2">
    <source>
        <dbReference type="EMBL" id="RKO90333.1"/>
    </source>
</evidence>
<name>A0A4P9WF29_9FUNG</name>